<dbReference type="Pfam" id="PF01076">
    <property type="entry name" value="Mob_Pre"/>
    <property type="match status" value="1"/>
</dbReference>
<keyword evidence="1" id="KW-0175">Coiled coil</keyword>
<evidence type="ECO:0000313" key="2">
    <source>
        <dbReference type="EMBL" id="QHF00868.1"/>
    </source>
</evidence>
<dbReference type="EMBL" id="CP047264">
    <property type="protein sequence ID" value="QHF00868.1"/>
    <property type="molecule type" value="Genomic_DNA"/>
</dbReference>
<accession>A0A8T8CDB0</accession>
<geneLocation type="plasmid" evidence="2 3">
    <name>pPma4326E</name>
</geneLocation>
<dbReference type="RefSeq" id="WP_007247711.1">
    <property type="nucleotide sequence ID" value="NZ_CP047264.1"/>
</dbReference>
<dbReference type="InterPro" id="IPR001668">
    <property type="entry name" value="Mob_Pre"/>
</dbReference>
<gene>
    <name evidence="2" type="ORF">PMA4326_030630</name>
</gene>
<protein>
    <recommendedName>
        <fullName evidence="4">Mobilization protein</fullName>
    </recommendedName>
</protein>
<dbReference type="GO" id="GO:0006310">
    <property type="term" value="P:DNA recombination"/>
    <property type="evidence" value="ECO:0007669"/>
    <property type="project" value="InterPro"/>
</dbReference>
<organism evidence="2 3">
    <name type="scientific">Pseudomonas syringae pv. maculicola str. ES4326</name>
    <dbReference type="NCBI Taxonomy" id="629265"/>
    <lineage>
        <taxon>Bacteria</taxon>
        <taxon>Pseudomonadati</taxon>
        <taxon>Pseudomonadota</taxon>
        <taxon>Gammaproteobacteria</taxon>
        <taxon>Pseudomonadales</taxon>
        <taxon>Pseudomonadaceae</taxon>
        <taxon>Pseudomonas</taxon>
    </lineage>
</organism>
<keyword evidence="2" id="KW-0614">Plasmid</keyword>
<dbReference type="GO" id="GO:0003677">
    <property type="term" value="F:DNA binding"/>
    <property type="evidence" value="ECO:0007669"/>
    <property type="project" value="InterPro"/>
</dbReference>
<sequence>MHQFIHVNTYSRTLSAKAKHAKWNAQEVVDEANREPGAHDHVIRDFGRALPPNHVYGAPITELTATLDEWAAGTKDTRGRAARKDAVCLLSGVFSAPNSISEDAWSAFRDDAVAWLAEKYGDRLQTVIEHRDEDHPHCHFYVVPRPGEKIEAVHEGKRAEKEFIAAGGSKNATNKVFREAMRGFQDEYFESVAVRHGMTRIGPGKRRLTRSEAMKEKQAAAAAAAAIKQADLLAESAQAHVDEAKAQAAEVLAAADAQGFESGFAKGLAETEKLPFWKRAKLFFGSLINERDTLKVALEKVTGERDGLAKEKETLLQKFTRNLTIGTRARDRVTELKTELATVKPVLEQALERAKQVDSLQEALSAESDRAKHWEAVALAHMPQPEQQPTMHVPGDKKKKISWSELAELGQ</sequence>
<evidence type="ECO:0000313" key="3">
    <source>
        <dbReference type="Proteomes" id="UP000003811"/>
    </source>
</evidence>
<dbReference type="CDD" id="cd17242">
    <property type="entry name" value="MobM_relaxase"/>
    <property type="match status" value="1"/>
</dbReference>
<evidence type="ECO:0008006" key="4">
    <source>
        <dbReference type="Google" id="ProtNLM"/>
    </source>
</evidence>
<proteinExistence type="predicted"/>
<feature type="coiled-coil region" evidence="1">
    <location>
        <begin position="227"/>
        <end position="254"/>
    </location>
</feature>
<reference evidence="2 3" key="1">
    <citation type="journal article" date="2011" name="PLoS Pathog.">
        <title>Dynamic evolution of pathogenicity revealed by sequencing and comparative genomics of 19 Pseudomonas syringae isolates.</title>
        <authorList>
            <person name="Baltrus D.A."/>
            <person name="Nishimura M.T."/>
            <person name="Romanchuk A."/>
            <person name="Chang J.H."/>
            <person name="Mukhtar M.S."/>
            <person name="Cherkis K."/>
            <person name="Roach J."/>
            <person name="Grant S.R."/>
            <person name="Jones C.D."/>
            <person name="Dangl J.L."/>
        </authorList>
    </citation>
    <scope>NUCLEOTIDE SEQUENCE [LARGE SCALE GENOMIC DNA]</scope>
    <source>
        <strain evidence="2 3">ES4326</strain>
    </source>
</reference>
<dbReference type="Proteomes" id="UP000003811">
    <property type="component" value="Plasmid pPma4326E"/>
</dbReference>
<evidence type="ECO:0000256" key="1">
    <source>
        <dbReference type="SAM" id="Coils"/>
    </source>
</evidence>
<dbReference type="AlphaFoldDB" id="A0A8T8CDB0"/>
<name>A0A8T8CDB0_PSEYM</name>
<dbReference type="Gene3D" id="3.30.930.30">
    <property type="match status" value="1"/>
</dbReference>